<accession>S6T974</accession>
<proteinExistence type="predicted"/>
<dbReference type="PATRIC" id="fig|1194404.4.peg.6577"/>
<name>S6T974_PSESF</name>
<reference evidence="1 2" key="1">
    <citation type="journal article" date="2013" name="PLoS Pathog.">
        <title>Genomic analysis of the Kiwifruit pathogen Pseudomonas syringae pv. actinidiae provides insight into the origins of an emergent plant disease.</title>
        <authorList>
            <person name="McCann H.C."/>
            <person name="Rikkerink E.H."/>
            <person name="Bertels F."/>
            <person name="Fiers M."/>
            <person name="Lu A."/>
            <person name="Rees-George J."/>
            <person name="Andersen M.T."/>
            <person name="Gleave A.P."/>
            <person name="Haubold B."/>
            <person name="Wohlers M.W."/>
            <person name="Guttman D.S."/>
            <person name="Wang P.W."/>
            <person name="Straub C."/>
            <person name="Vanneste J.L."/>
            <person name="Rainey P.B."/>
            <person name="Templeton M.D."/>
        </authorList>
    </citation>
    <scope>NUCLEOTIDE SEQUENCE [LARGE SCALE GENOMIC DNA]</scope>
    <source>
        <strain evidence="1 2">ICMP 18807</strain>
    </source>
</reference>
<organism evidence="1 2">
    <name type="scientific">Pseudomonas syringae pv. actinidiae ICMP 18807</name>
    <dbReference type="NCBI Taxonomy" id="1194404"/>
    <lineage>
        <taxon>Bacteria</taxon>
        <taxon>Pseudomonadati</taxon>
        <taxon>Pseudomonadota</taxon>
        <taxon>Gammaproteobacteria</taxon>
        <taxon>Pseudomonadales</taxon>
        <taxon>Pseudomonadaceae</taxon>
        <taxon>Pseudomonas</taxon>
        <taxon>Pseudomonas syringae</taxon>
    </lineage>
</organism>
<protein>
    <submittedName>
        <fullName evidence="1">Short chain dehydrogenase/reductase oxidoreductase</fullName>
    </submittedName>
</protein>
<gene>
    <name evidence="1" type="ORF">A244_31989</name>
</gene>
<dbReference type="Gene3D" id="3.40.50.720">
    <property type="entry name" value="NAD(P)-binding Rossmann-like Domain"/>
    <property type="match status" value="1"/>
</dbReference>
<sequence>MPFSDYKTALVTGASSGIGEAVVERLCAEGLQVHALARSADKLA</sequence>
<dbReference type="Proteomes" id="UP000015729">
    <property type="component" value="Unassembled WGS sequence"/>
</dbReference>
<comment type="caution">
    <text evidence="1">The sequence shown here is derived from an EMBL/GenBank/DDBJ whole genome shotgun (WGS) entry which is preliminary data.</text>
</comment>
<evidence type="ECO:0000313" key="1">
    <source>
        <dbReference type="EMBL" id="EPN38301.1"/>
    </source>
</evidence>
<dbReference type="InterPro" id="IPR002347">
    <property type="entry name" value="SDR_fam"/>
</dbReference>
<evidence type="ECO:0000313" key="2">
    <source>
        <dbReference type="Proteomes" id="UP000015729"/>
    </source>
</evidence>
<dbReference type="EMBL" id="AOKG01002211">
    <property type="protein sequence ID" value="EPN38301.1"/>
    <property type="molecule type" value="Genomic_DNA"/>
</dbReference>
<dbReference type="InterPro" id="IPR036291">
    <property type="entry name" value="NAD(P)-bd_dom_sf"/>
</dbReference>
<feature type="non-terminal residue" evidence="1">
    <location>
        <position position="44"/>
    </location>
</feature>
<dbReference type="AlphaFoldDB" id="S6T974"/>
<dbReference type="SUPFAM" id="SSF51735">
    <property type="entry name" value="NAD(P)-binding Rossmann-fold domains"/>
    <property type="match status" value="1"/>
</dbReference>
<dbReference type="Pfam" id="PF00106">
    <property type="entry name" value="adh_short"/>
    <property type="match status" value="1"/>
</dbReference>